<dbReference type="GO" id="GO:0015199">
    <property type="term" value="F:amino-acid betaine transmembrane transporter activity"/>
    <property type="evidence" value="ECO:0007669"/>
    <property type="project" value="TreeGrafter"/>
</dbReference>
<dbReference type="InterPro" id="IPR045324">
    <property type="entry name" value="Small_multidrug_res"/>
</dbReference>
<dbReference type="GO" id="GO:0005886">
    <property type="term" value="C:plasma membrane"/>
    <property type="evidence" value="ECO:0007669"/>
    <property type="project" value="UniProtKB-SubCell"/>
</dbReference>
<dbReference type="Proteomes" id="UP000188298">
    <property type="component" value="Chromosome"/>
</dbReference>
<comment type="subcellular location">
    <subcellularLocation>
        <location evidence="1">Cell inner membrane</location>
        <topology evidence="1">Multi-pass membrane protein</topology>
    </subcellularLocation>
    <subcellularLocation>
        <location evidence="9">Cell membrane</location>
        <topology evidence="9">Multi-pass membrane protein</topology>
    </subcellularLocation>
</comment>
<accession>A0A1Q2LGR3</accession>
<proteinExistence type="inferred from homology"/>
<comment type="similarity">
    <text evidence="9">Belongs to the drug/metabolite transporter (DMT) superfamily. Small multidrug resistance (SMR) (TC 2.A.7.1) family.</text>
</comment>
<evidence type="ECO:0000256" key="3">
    <source>
        <dbReference type="ARBA" id="ARBA00021114"/>
    </source>
</evidence>
<feature type="transmembrane region" description="Helical" evidence="10">
    <location>
        <begin position="85"/>
        <end position="103"/>
    </location>
</feature>
<dbReference type="GO" id="GO:0015297">
    <property type="term" value="F:antiporter activity"/>
    <property type="evidence" value="ECO:0007669"/>
    <property type="project" value="TreeGrafter"/>
</dbReference>
<dbReference type="PANTHER" id="PTHR30561:SF6">
    <property type="entry name" value="SPERMIDINE EXPORT PROTEIN MDTI"/>
    <property type="match status" value="1"/>
</dbReference>
<evidence type="ECO:0000256" key="1">
    <source>
        <dbReference type="ARBA" id="ARBA00004429"/>
    </source>
</evidence>
<evidence type="ECO:0000256" key="9">
    <source>
        <dbReference type="RuleBase" id="RU003942"/>
    </source>
</evidence>
<keyword evidence="8 10" id="KW-0472">Membrane</keyword>
<keyword evidence="7 10" id="KW-1133">Transmembrane helix</keyword>
<organism evidence="11 12">
    <name type="scientific">Helicobacter bilis</name>
    <dbReference type="NCBI Taxonomy" id="37372"/>
    <lineage>
        <taxon>Bacteria</taxon>
        <taxon>Pseudomonadati</taxon>
        <taxon>Campylobacterota</taxon>
        <taxon>Epsilonproteobacteria</taxon>
        <taxon>Campylobacterales</taxon>
        <taxon>Helicobacteraceae</taxon>
        <taxon>Helicobacter</taxon>
    </lineage>
</organism>
<dbReference type="SUPFAM" id="SSF103481">
    <property type="entry name" value="Multidrug resistance efflux transporter EmrE"/>
    <property type="match status" value="1"/>
</dbReference>
<feature type="transmembrane region" description="Helical" evidence="10">
    <location>
        <begin position="57"/>
        <end position="79"/>
    </location>
</feature>
<keyword evidence="4" id="KW-1003">Cell membrane</keyword>
<evidence type="ECO:0000256" key="6">
    <source>
        <dbReference type="ARBA" id="ARBA00022692"/>
    </source>
</evidence>
<evidence type="ECO:0000256" key="4">
    <source>
        <dbReference type="ARBA" id="ARBA00022475"/>
    </source>
</evidence>
<dbReference type="AlphaFoldDB" id="A0A1Q2LGR3"/>
<evidence type="ECO:0000313" key="12">
    <source>
        <dbReference type="Proteomes" id="UP000188298"/>
    </source>
</evidence>
<protein>
    <recommendedName>
        <fullName evidence="3">Spermidine export protein MdtI</fullName>
    </recommendedName>
</protein>
<dbReference type="GO" id="GO:0015220">
    <property type="term" value="F:choline transmembrane transporter activity"/>
    <property type="evidence" value="ECO:0007669"/>
    <property type="project" value="TreeGrafter"/>
</dbReference>
<evidence type="ECO:0000256" key="2">
    <source>
        <dbReference type="ARBA" id="ARBA00011359"/>
    </source>
</evidence>
<dbReference type="KEGG" id="hbl:XJ32_05445"/>
<evidence type="ECO:0000256" key="7">
    <source>
        <dbReference type="ARBA" id="ARBA00022989"/>
    </source>
</evidence>
<dbReference type="RefSeq" id="WP_005216778.1">
    <property type="nucleotide sequence ID" value="NZ_CABKOK010000001.1"/>
</dbReference>
<evidence type="ECO:0000256" key="8">
    <source>
        <dbReference type="ARBA" id="ARBA00023136"/>
    </source>
</evidence>
<dbReference type="Pfam" id="PF00893">
    <property type="entry name" value="Multi_Drug_Res"/>
    <property type="match status" value="1"/>
</dbReference>
<reference evidence="11 12" key="1">
    <citation type="submission" date="2017-02" db="EMBL/GenBank/DDBJ databases">
        <title>Whole genome sequencing of Helicobacter bilis strain AAQJH.</title>
        <authorList>
            <person name="Conlan S."/>
            <person name="Thomas P.J."/>
            <person name="Mullikin J."/>
            <person name="Palmore T.N."/>
            <person name="Frank K.M."/>
            <person name="Segre J.A."/>
        </authorList>
    </citation>
    <scope>NUCLEOTIDE SEQUENCE [LARGE SCALE GENOMIC DNA]</scope>
    <source>
        <strain evidence="11 12">AAQJH</strain>
    </source>
</reference>
<dbReference type="PANTHER" id="PTHR30561">
    <property type="entry name" value="SMR FAMILY PROTON-DEPENDENT DRUG EFFLUX TRANSPORTER SUGE"/>
    <property type="match status" value="1"/>
</dbReference>
<dbReference type="InterPro" id="IPR000390">
    <property type="entry name" value="Small_drug/metabolite_transptr"/>
</dbReference>
<keyword evidence="5" id="KW-0997">Cell inner membrane</keyword>
<name>A0A1Q2LGR3_9HELI</name>
<dbReference type="GO" id="GO:1903711">
    <property type="term" value="P:spermidine transmembrane transport"/>
    <property type="evidence" value="ECO:0007669"/>
    <property type="project" value="TreeGrafter"/>
</dbReference>
<sequence length="105" mass="11377">MNFVLIILSGVFDIFANLALQKSDGFRKIWWGILALVLVGSAFLLLAVVVDNGMSLPIAYTLWGAIGILGSVAGAYYFFKQKLKPIGYVGIVLVVIAVALLQLKF</sequence>
<dbReference type="InterPro" id="IPR037185">
    <property type="entry name" value="EmrE-like"/>
</dbReference>
<keyword evidence="6 9" id="KW-0812">Transmembrane</keyword>
<evidence type="ECO:0000313" key="11">
    <source>
        <dbReference type="EMBL" id="AQQ59623.1"/>
    </source>
</evidence>
<dbReference type="GO" id="GO:0031460">
    <property type="term" value="P:glycine betaine transport"/>
    <property type="evidence" value="ECO:0007669"/>
    <property type="project" value="TreeGrafter"/>
</dbReference>
<feature type="transmembrane region" description="Helical" evidence="10">
    <location>
        <begin position="29"/>
        <end position="50"/>
    </location>
</feature>
<evidence type="ECO:0000256" key="5">
    <source>
        <dbReference type="ARBA" id="ARBA00022519"/>
    </source>
</evidence>
<dbReference type="EMBL" id="CP019645">
    <property type="protein sequence ID" value="AQQ59623.1"/>
    <property type="molecule type" value="Genomic_DNA"/>
</dbReference>
<comment type="subunit">
    <text evidence="2">Forms a complex with MdtJ.</text>
</comment>
<dbReference type="Gene3D" id="1.10.3730.20">
    <property type="match status" value="1"/>
</dbReference>
<gene>
    <name evidence="11" type="ORF">XJ32_05445</name>
</gene>
<evidence type="ECO:0000256" key="10">
    <source>
        <dbReference type="SAM" id="Phobius"/>
    </source>
</evidence>